<name>Q2GEX0_EHRS3</name>
<gene>
    <name evidence="1" type="ordered locus">NSE_0075</name>
</gene>
<evidence type="ECO:0000313" key="2">
    <source>
        <dbReference type="Proteomes" id="UP000001942"/>
    </source>
</evidence>
<keyword evidence="2" id="KW-1185">Reference proteome</keyword>
<dbReference type="EMBL" id="CP000237">
    <property type="protein sequence ID" value="ABD45594.1"/>
    <property type="molecule type" value="Genomic_DNA"/>
</dbReference>
<evidence type="ECO:0000313" key="1">
    <source>
        <dbReference type="EMBL" id="ABD45594.1"/>
    </source>
</evidence>
<dbReference type="HOGENOM" id="CLU_3273362_0_0_5"/>
<protein>
    <submittedName>
        <fullName evidence="1">Uncharacterized protein</fullName>
    </submittedName>
</protein>
<sequence length="41" mass="4997">MADYSNFFRYLQEVHRVLFSADNIIFDELPTYEWAQHVESD</sequence>
<proteinExistence type="predicted"/>
<dbReference type="Proteomes" id="UP000001942">
    <property type="component" value="Chromosome"/>
</dbReference>
<organism evidence="1 2">
    <name type="scientific">Ehrlichia sennetsu (strain ATCC VR-367 / Miyayama)</name>
    <name type="common">Neorickettsia sennetsu</name>
    <dbReference type="NCBI Taxonomy" id="222891"/>
    <lineage>
        <taxon>Bacteria</taxon>
        <taxon>Pseudomonadati</taxon>
        <taxon>Pseudomonadota</taxon>
        <taxon>Alphaproteobacteria</taxon>
        <taxon>Rickettsiales</taxon>
        <taxon>Anaplasmataceae</taxon>
        <taxon>Ehrlichia</taxon>
    </lineage>
</organism>
<dbReference type="AlphaFoldDB" id="Q2GEX0"/>
<reference evidence="1 2" key="1">
    <citation type="journal article" date="2006" name="PLoS Genet.">
        <title>Comparative genomics of emerging human ehrlichiosis agents.</title>
        <authorList>
            <person name="Dunning Hotopp J.C."/>
            <person name="Lin M."/>
            <person name="Madupu R."/>
            <person name="Crabtree J."/>
            <person name="Angiuoli S.V."/>
            <person name="Eisen J.A."/>
            <person name="Seshadri R."/>
            <person name="Ren Q."/>
            <person name="Wu M."/>
            <person name="Utterback T.R."/>
            <person name="Smith S."/>
            <person name="Lewis M."/>
            <person name="Khouri H."/>
            <person name="Zhang C."/>
            <person name="Niu H."/>
            <person name="Lin Q."/>
            <person name="Ohashi N."/>
            <person name="Zhi N."/>
            <person name="Nelson W."/>
            <person name="Brinkac L.M."/>
            <person name="Dodson R.J."/>
            <person name="Rosovitz M.J."/>
            <person name="Sundaram J."/>
            <person name="Daugherty S.C."/>
            <person name="Davidsen T."/>
            <person name="Durkin A.S."/>
            <person name="Gwinn M."/>
            <person name="Haft D.H."/>
            <person name="Selengut J.D."/>
            <person name="Sullivan S.A."/>
            <person name="Zafar N."/>
            <person name="Zhou L."/>
            <person name="Benahmed F."/>
            <person name="Forberger H."/>
            <person name="Halpin R."/>
            <person name="Mulligan S."/>
            <person name="Robinson J."/>
            <person name="White O."/>
            <person name="Rikihisa Y."/>
            <person name="Tettelin H."/>
        </authorList>
    </citation>
    <scope>NUCLEOTIDE SEQUENCE [LARGE SCALE GENOMIC DNA]</scope>
    <source>
        <strain evidence="2">ATCC VR-367 / Miyayama</strain>
    </source>
</reference>
<dbReference type="STRING" id="222891.NSE_0075"/>
<accession>Q2GEX0</accession>
<dbReference type="KEGG" id="nse:NSE_0075"/>